<keyword evidence="3" id="KW-1185">Reference proteome</keyword>
<organism evidence="2 3">
    <name type="scientific">Methylorubrum rhodinum</name>
    <dbReference type="NCBI Taxonomy" id="29428"/>
    <lineage>
        <taxon>Bacteria</taxon>
        <taxon>Pseudomonadati</taxon>
        <taxon>Pseudomonadota</taxon>
        <taxon>Alphaproteobacteria</taxon>
        <taxon>Hyphomicrobiales</taxon>
        <taxon>Methylobacteriaceae</taxon>
        <taxon>Methylorubrum</taxon>
    </lineage>
</organism>
<gene>
    <name evidence="2" type="ORF">HNR00_000979</name>
</gene>
<name>A0A840ZGZ7_9HYPH</name>
<comment type="caution">
    <text evidence="2">The sequence shown here is derived from an EMBL/GenBank/DDBJ whole genome shotgun (WGS) entry which is preliminary data.</text>
</comment>
<dbReference type="Proteomes" id="UP000583454">
    <property type="component" value="Unassembled WGS sequence"/>
</dbReference>
<proteinExistence type="predicted"/>
<accession>A0A840ZGZ7</accession>
<evidence type="ECO:0000313" key="3">
    <source>
        <dbReference type="Proteomes" id="UP000583454"/>
    </source>
</evidence>
<feature type="region of interest" description="Disordered" evidence="1">
    <location>
        <begin position="38"/>
        <end position="68"/>
    </location>
</feature>
<dbReference type="RefSeq" id="WP_183566503.1">
    <property type="nucleotide sequence ID" value="NZ_JACHOP010000003.1"/>
</dbReference>
<dbReference type="AlphaFoldDB" id="A0A840ZGZ7"/>
<dbReference type="EMBL" id="JACHOP010000003">
    <property type="protein sequence ID" value="MBB5756281.1"/>
    <property type="molecule type" value="Genomic_DNA"/>
</dbReference>
<evidence type="ECO:0000256" key="1">
    <source>
        <dbReference type="SAM" id="MobiDB-lite"/>
    </source>
</evidence>
<evidence type="ECO:0000313" key="2">
    <source>
        <dbReference type="EMBL" id="MBB5756281.1"/>
    </source>
</evidence>
<reference evidence="2 3" key="1">
    <citation type="submission" date="2020-08" db="EMBL/GenBank/DDBJ databases">
        <title>Genomic Encyclopedia of Type Strains, Phase IV (KMG-IV): sequencing the most valuable type-strain genomes for metagenomic binning, comparative biology and taxonomic classification.</title>
        <authorList>
            <person name="Goeker M."/>
        </authorList>
    </citation>
    <scope>NUCLEOTIDE SEQUENCE [LARGE SCALE GENOMIC DNA]</scope>
    <source>
        <strain evidence="2 3">DSM 2163</strain>
    </source>
</reference>
<feature type="compositionally biased region" description="Basic residues" evidence="1">
    <location>
        <begin position="55"/>
        <end position="68"/>
    </location>
</feature>
<sequence length="68" mass="6791">MRCLKAGLGLGVVLAAWLAVAGLSAGGLVATANGAAAQSLTPPAGQPRVTAPGGRRGKAALRHRKRHR</sequence>
<protein>
    <submittedName>
        <fullName evidence="2">Uncharacterized protein</fullName>
    </submittedName>
</protein>